<comment type="function">
    <text evidence="2">Decomposes hydrogen peroxide into water and oxygen; serves to protect cells from the toxic effects of hydrogen peroxide.</text>
</comment>
<dbReference type="SUPFAM" id="SSF56634">
    <property type="entry name" value="Heme-dependent catalase-like"/>
    <property type="match status" value="1"/>
</dbReference>
<gene>
    <name evidence="18" type="ORF">HNQ88_003511</name>
</gene>
<dbReference type="InterPro" id="IPR010582">
    <property type="entry name" value="Catalase_immune_responsive"/>
</dbReference>
<feature type="chain" id="PRO_5042213525" description="Catalase" evidence="16">
    <location>
        <begin position="20"/>
        <end position="502"/>
    </location>
</feature>
<dbReference type="PRINTS" id="PR00067">
    <property type="entry name" value="CATALASE"/>
</dbReference>
<name>A0AAE4BTZ0_9BACT</name>
<dbReference type="RefSeq" id="WP_309940376.1">
    <property type="nucleotide sequence ID" value="NZ_AP025305.1"/>
</dbReference>
<comment type="catalytic activity">
    <reaction evidence="14">
        <text>2 H2O2 = O2 + 2 H2O</text>
        <dbReference type="Rhea" id="RHEA:20309"/>
        <dbReference type="ChEBI" id="CHEBI:15377"/>
        <dbReference type="ChEBI" id="CHEBI:15379"/>
        <dbReference type="ChEBI" id="CHEBI:16240"/>
        <dbReference type="EC" id="1.11.1.6"/>
    </reaction>
</comment>
<protein>
    <recommendedName>
        <fullName evidence="5 14">Catalase</fullName>
        <ecNumber evidence="4 14">1.11.1.6</ecNumber>
    </recommendedName>
</protein>
<accession>A0AAE4BTZ0</accession>
<keyword evidence="19" id="KW-1185">Reference proteome</keyword>
<keyword evidence="6 14" id="KW-0575">Peroxidase</keyword>
<dbReference type="GO" id="GO:0004096">
    <property type="term" value="F:catalase activity"/>
    <property type="evidence" value="ECO:0007669"/>
    <property type="project" value="UniProtKB-EC"/>
</dbReference>
<evidence type="ECO:0000256" key="6">
    <source>
        <dbReference type="ARBA" id="ARBA00022559"/>
    </source>
</evidence>
<evidence type="ECO:0000313" key="19">
    <source>
        <dbReference type="Proteomes" id="UP001185092"/>
    </source>
</evidence>
<dbReference type="PROSITE" id="PS51402">
    <property type="entry name" value="CATALASE_3"/>
    <property type="match status" value="1"/>
</dbReference>
<comment type="caution">
    <text evidence="18">The sequence shown here is derived from an EMBL/GenBank/DDBJ whole genome shotgun (WGS) entry which is preliminary data.</text>
</comment>
<keyword evidence="9 14" id="KW-0560">Oxidoreductase</keyword>
<feature type="domain" description="Catalase core" evidence="17">
    <location>
        <begin position="23"/>
        <end position="409"/>
    </location>
</feature>
<evidence type="ECO:0000313" key="18">
    <source>
        <dbReference type="EMBL" id="MDR6240445.1"/>
    </source>
</evidence>
<feature type="region of interest" description="Disordered" evidence="15">
    <location>
        <begin position="380"/>
        <end position="414"/>
    </location>
</feature>
<dbReference type="InterPro" id="IPR024711">
    <property type="entry name" value="Catalase_clade1/3"/>
</dbReference>
<evidence type="ECO:0000259" key="17">
    <source>
        <dbReference type="SMART" id="SM01060"/>
    </source>
</evidence>
<dbReference type="InterPro" id="IPR024708">
    <property type="entry name" value="Catalase_AS"/>
</dbReference>
<evidence type="ECO:0000256" key="15">
    <source>
        <dbReference type="SAM" id="MobiDB-lite"/>
    </source>
</evidence>
<dbReference type="CDD" id="cd08154">
    <property type="entry name" value="catalase_clade_1"/>
    <property type="match status" value="1"/>
</dbReference>
<sequence>MKKLFSFIFILQLYFVANAQQMTTNTGAPIGDNQNSKTVGEYGPVLLEDMHLIEKLAAFDRERIPERVVHARGAGAFGVFESTKDMSEYTMAAPFQGQNLKTEVAVRFSTVIHGKGSPETARDPRGFAVKFYTEQGNYDIVGNNLPVFFIRDAIKFPDMVHSLKPSPVTNKQDPNRFFDFFSHVPEATHMITRLWTDLGIPKGYQYMNGSSVHGFKWVNSNGEVIYVKYHWESKQGEKSLTVEEAAQQQAKDWQHATVSLFEDIEAEKYPQWDLYVQMIKSEDMHSFDFWPLDATKDWPEDKIQRIKIGTMTLHRNPVNYFQEVESIAFSPGSLIPGVEPSEDRLLQGRLFSYFDTHRHRLGPNYLQSDVNRPKNKVVNYNSDSYSSGRNQGFDQADVNYQPSRKSKASDTPSYKYSKTSLEKVTITQEKISKTNDYQQAGDFYRSLTEDEKESLINNLSGDLGQVNDKEIQKTMITYFYRADKDYGMRVAKALGFSFFDFL</sequence>
<dbReference type="PROSITE" id="PS00438">
    <property type="entry name" value="CATALASE_2"/>
    <property type="match status" value="1"/>
</dbReference>
<dbReference type="GO" id="GO:0046872">
    <property type="term" value="F:metal ion binding"/>
    <property type="evidence" value="ECO:0007669"/>
    <property type="project" value="UniProtKB-KW"/>
</dbReference>
<dbReference type="InterPro" id="IPR018028">
    <property type="entry name" value="Catalase"/>
</dbReference>
<evidence type="ECO:0000256" key="9">
    <source>
        <dbReference type="ARBA" id="ARBA00023002"/>
    </source>
</evidence>
<evidence type="ECO:0000256" key="5">
    <source>
        <dbReference type="ARBA" id="ARBA00014132"/>
    </source>
</evidence>
<dbReference type="GO" id="GO:0042542">
    <property type="term" value="P:response to hydrogen peroxide"/>
    <property type="evidence" value="ECO:0007669"/>
    <property type="project" value="TreeGrafter"/>
</dbReference>
<evidence type="ECO:0000256" key="8">
    <source>
        <dbReference type="ARBA" id="ARBA00022723"/>
    </source>
</evidence>
<feature type="binding site" description="axial binding residue" evidence="13">
    <location>
        <position position="353"/>
    </location>
    <ligand>
        <name>heme</name>
        <dbReference type="ChEBI" id="CHEBI:30413"/>
    </ligand>
    <ligandPart>
        <name>Fe</name>
        <dbReference type="ChEBI" id="CHEBI:18248"/>
    </ligandPart>
</feature>
<dbReference type="InterPro" id="IPR020835">
    <property type="entry name" value="Catalase_sf"/>
</dbReference>
<evidence type="ECO:0000256" key="14">
    <source>
        <dbReference type="RuleBase" id="RU000498"/>
    </source>
</evidence>
<comment type="cofactor">
    <cofactor evidence="1 13">
        <name>heme</name>
        <dbReference type="ChEBI" id="CHEBI:30413"/>
    </cofactor>
</comment>
<evidence type="ECO:0000256" key="13">
    <source>
        <dbReference type="PIRSR" id="PIRSR038928-2"/>
    </source>
</evidence>
<dbReference type="Gene3D" id="2.40.180.10">
    <property type="entry name" value="Catalase core domain"/>
    <property type="match status" value="1"/>
</dbReference>
<keyword evidence="16" id="KW-0732">Signal</keyword>
<evidence type="ECO:0000256" key="4">
    <source>
        <dbReference type="ARBA" id="ARBA00012314"/>
    </source>
</evidence>
<feature type="active site" evidence="12">
    <location>
        <position position="70"/>
    </location>
</feature>
<keyword evidence="10 13" id="KW-0408">Iron</keyword>
<comment type="similarity">
    <text evidence="3 14">Belongs to the catalase family.</text>
</comment>
<dbReference type="EMBL" id="JAVDQD010000004">
    <property type="protein sequence ID" value="MDR6240445.1"/>
    <property type="molecule type" value="Genomic_DNA"/>
</dbReference>
<keyword evidence="7 13" id="KW-0349">Heme</keyword>
<dbReference type="GO" id="GO:0020037">
    <property type="term" value="F:heme binding"/>
    <property type="evidence" value="ECO:0007669"/>
    <property type="project" value="InterPro"/>
</dbReference>
<proteinExistence type="inferred from homology"/>
<organism evidence="18 19">
    <name type="scientific">Aureibacter tunicatorum</name>
    <dbReference type="NCBI Taxonomy" id="866807"/>
    <lineage>
        <taxon>Bacteria</taxon>
        <taxon>Pseudomonadati</taxon>
        <taxon>Bacteroidota</taxon>
        <taxon>Cytophagia</taxon>
        <taxon>Cytophagales</taxon>
        <taxon>Persicobacteraceae</taxon>
        <taxon>Aureibacter</taxon>
    </lineage>
</organism>
<dbReference type="PANTHER" id="PTHR11465">
    <property type="entry name" value="CATALASE"/>
    <property type="match status" value="1"/>
</dbReference>
<dbReference type="AlphaFoldDB" id="A0AAE4BTZ0"/>
<keyword evidence="11 14" id="KW-0376">Hydrogen peroxide</keyword>
<dbReference type="PANTHER" id="PTHR11465:SF23">
    <property type="entry name" value="CATALASE-2"/>
    <property type="match status" value="1"/>
</dbReference>
<evidence type="ECO:0000256" key="11">
    <source>
        <dbReference type="ARBA" id="ARBA00023324"/>
    </source>
</evidence>
<evidence type="ECO:0000256" key="1">
    <source>
        <dbReference type="ARBA" id="ARBA00001971"/>
    </source>
</evidence>
<reference evidence="18" key="1">
    <citation type="submission" date="2023-07" db="EMBL/GenBank/DDBJ databases">
        <title>Genomic Encyclopedia of Type Strains, Phase IV (KMG-IV): sequencing the most valuable type-strain genomes for metagenomic binning, comparative biology and taxonomic classification.</title>
        <authorList>
            <person name="Goeker M."/>
        </authorList>
    </citation>
    <scope>NUCLEOTIDE SEQUENCE</scope>
    <source>
        <strain evidence="18">DSM 26174</strain>
    </source>
</reference>
<evidence type="ECO:0000256" key="2">
    <source>
        <dbReference type="ARBA" id="ARBA00002974"/>
    </source>
</evidence>
<dbReference type="Proteomes" id="UP001185092">
    <property type="component" value="Unassembled WGS sequence"/>
</dbReference>
<evidence type="ECO:0000256" key="7">
    <source>
        <dbReference type="ARBA" id="ARBA00022617"/>
    </source>
</evidence>
<dbReference type="SMART" id="SM01060">
    <property type="entry name" value="Catalase"/>
    <property type="match status" value="1"/>
</dbReference>
<dbReference type="PIRSF" id="PIRSF038928">
    <property type="entry name" value="Catalase_clade1-3"/>
    <property type="match status" value="1"/>
</dbReference>
<dbReference type="GO" id="GO:0005737">
    <property type="term" value="C:cytoplasm"/>
    <property type="evidence" value="ECO:0007669"/>
    <property type="project" value="TreeGrafter"/>
</dbReference>
<keyword evidence="8 13" id="KW-0479">Metal-binding</keyword>
<evidence type="ECO:0000256" key="3">
    <source>
        <dbReference type="ARBA" id="ARBA00005329"/>
    </source>
</evidence>
<evidence type="ECO:0000256" key="10">
    <source>
        <dbReference type="ARBA" id="ARBA00023004"/>
    </source>
</evidence>
<evidence type="ECO:0000256" key="16">
    <source>
        <dbReference type="SAM" id="SignalP"/>
    </source>
</evidence>
<feature type="active site" evidence="12">
    <location>
        <position position="143"/>
    </location>
</feature>
<dbReference type="InterPro" id="IPR002226">
    <property type="entry name" value="Catalase_haem_BS"/>
</dbReference>
<feature type="signal peptide" evidence="16">
    <location>
        <begin position="1"/>
        <end position="19"/>
    </location>
</feature>
<dbReference type="PROSITE" id="PS00437">
    <property type="entry name" value="CATALASE_1"/>
    <property type="match status" value="1"/>
</dbReference>
<dbReference type="Pfam" id="PF00199">
    <property type="entry name" value="Catalase"/>
    <property type="match status" value="1"/>
</dbReference>
<dbReference type="EC" id="1.11.1.6" evidence="4 14"/>
<evidence type="ECO:0000256" key="12">
    <source>
        <dbReference type="PIRSR" id="PIRSR038928-1"/>
    </source>
</evidence>
<dbReference type="GO" id="GO:0042744">
    <property type="term" value="P:hydrogen peroxide catabolic process"/>
    <property type="evidence" value="ECO:0007669"/>
    <property type="project" value="UniProtKB-KW"/>
</dbReference>
<dbReference type="Pfam" id="PF06628">
    <property type="entry name" value="Catalase-rel"/>
    <property type="match status" value="1"/>
</dbReference>
<dbReference type="InterPro" id="IPR011614">
    <property type="entry name" value="Catalase_core"/>
</dbReference>